<dbReference type="NCBIfam" id="TIGR01730">
    <property type="entry name" value="RND_mfp"/>
    <property type="match status" value="1"/>
</dbReference>
<feature type="domain" description="CusB-like beta-barrel" evidence="5">
    <location>
        <begin position="194"/>
        <end position="267"/>
    </location>
</feature>
<keyword evidence="2" id="KW-0175">Coiled coil</keyword>
<evidence type="ECO:0000256" key="3">
    <source>
        <dbReference type="SAM" id="MobiDB-lite"/>
    </source>
</evidence>
<proteinExistence type="inferred from homology"/>
<name>A0A2U8GZ29_9RHOO</name>
<evidence type="ECO:0000259" key="6">
    <source>
        <dbReference type="Pfam" id="PF25973"/>
    </source>
</evidence>
<dbReference type="EMBL" id="CP022188">
    <property type="protein sequence ID" value="AWI78952.1"/>
    <property type="molecule type" value="Genomic_DNA"/>
</dbReference>
<dbReference type="PANTHER" id="PTHR30469">
    <property type="entry name" value="MULTIDRUG RESISTANCE PROTEIN MDTA"/>
    <property type="match status" value="1"/>
</dbReference>
<dbReference type="GO" id="GO:0015562">
    <property type="term" value="F:efflux transmembrane transporter activity"/>
    <property type="evidence" value="ECO:0007669"/>
    <property type="project" value="TreeGrafter"/>
</dbReference>
<evidence type="ECO:0000259" key="5">
    <source>
        <dbReference type="Pfam" id="PF25954"/>
    </source>
</evidence>
<dbReference type="OrthoDB" id="9768185at2"/>
<feature type="coiled-coil region" evidence="2">
    <location>
        <begin position="63"/>
        <end position="153"/>
    </location>
</feature>
<dbReference type="Gene3D" id="2.40.30.170">
    <property type="match status" value="1"/>
</dbReference>
<feature type="chain" id="PRO_5016063286" description="Efflux transporter periplasmic adaptor subunit" evidence="4">
    <location>
        <begin position="20"/>
        <end position="314"/>
    </location>
</feature>
<sequence>MNKILCFSLLTAFATMTSAAPPPQPLGCLIQADQVAELGSAVTGIIDSIKVERGDTVRRGQVLATLRDAVERAQIDVARSRAEIEAEIRGAQANLDLANDRQRRANDLFARNFVSSQAVEQADADVRIAQEKLQQARDLQRVSKRELDLAEARLSERVVRSPFDGVVTDRFMSVGERVEERALLRVAKLNPLRVEVVLPNTLYGSIEPGMVADIRPDLPGLDLINATVTRVDKVLDAASNTFRARLELPNPNNRIPAGVRCKASFANAGGAGTETAPQPKATAPRASSSRADMSFDTVLTRFRPGQQPRPERRL</sequence>
<evidence type="ECO:0008006" key="9">
    <source>
        <dbReference type="Google" id="ProtNLM"/>
    </source>
</evidence>
<feature type="region of interest" description="Disordered" evidence="3">
    <location>
        <begin position="268"/>
        <end position="314"/>
    </location>
</feature>
<accession>A0A2U8GZ29</accession>
<organism evidence="7 8">
    <name type="scientific">Parazoarcus communis</name>
    <dbReference type="NCBI Taxonomy" id="41977"/>
    <lineage>
        <taxon>Bacteria</taxon>
        <taxon>Pseudomonadati</taxon>
        <taxon>Pseudomonadota</taxon>
        <taxon>Betaproteobacteria</taxon>
        <taxon>Rhodocyclales</taxon>
        <taxon>Zoogloeaceae</taxon>
        <taxon>Parazoarcus</taxon>
    </lineage>
</organism>
<dbReference type="InterPro" id="IPR006143">
    <property type="entry name" value="RND_pump_MFP"/>
</dbReference>
<dbReference type="Pfam" id="PF25973">
    <property type="entry name" value="BSH_CzcB"/>
    <property type="match status" value="1"/>
</dbReference>
<dbReference type="SUPFAM" id="SSF111369">
    <property type="entry name" value="HlyD-like secretion proteins"/>
    <property type="match status" value="1"/>
</dbReference>
<dbReference type="InterPro" id="IPR058792">
    <property type="entry name" value="Beta-barrel_RND_2"/>
</dbReference>
<dbReference type="PANTHER" id="PTHR30469:SF15">
    <property type="entry name" value="HLYD FAMILY OF SECRETION PROTEINS"/>
    <property type="match status" value="1"/>
</dbReference>
<protein>
    <recommendedName>
        <fullName evidence="9">Efflux transporter periplasmic adaptor subunit</fullName>
    </recommendedName>
</protein>
<gene>
    <name evidence="7" type="ORF">CEW87_05985</name>
</gene>
<dbReference type="AlphaFoldDB" id="A0A2U8GZ29"/>
<dbReference type="Pfam" id="PF25954">
    <property type="entry name" value="Beta-barrel_RND_2"/>
    <property type="match status" value="1"/>
</dbReference>
<reference evidence="7 8" key="1">
    <citation type="submission" date="2017-06" db="EMBL/GenBank/DDBJ databases">
        <title>Azoarcus sp. TSNA42 complete genome sequence.</title>
        <authorList>
            <person name="Woo J.-H."/>
            <person name="Kim H.-S."/>
        </authorList>
    </citation>
    <scope>NUCLEOTIDE SEQUENCE [LARGE SCALE GENOMIC DNA]</scope>
    <source>
        <strain evidence="7 8">TSNA42</strain>
    </source>
</reference>
<comment type="similarity">
    <text evidence="1">Belongs to the membrane fusion protein (MFP) (TC 8.A.1) family.</text>
</comment>
<evidence type="ECO:0000256" key="4">
    <source>
        <dbReference type="SAM" id="SignalP"/>
    </source>
</evidence>
<feature type="domain" description="CzcB-like barrel-sandwich hybrid" evidence="6">
    <location>
        <begin position="35"/>
        <end position="182"/>
    </location>
</feature>
<keyword evidence="4" id="KW-0732">Signal</keyword>
<dbReference type="InterPro" id="IPR058647">
    <property type="entry name" value="BSH_CzcB-like"/>
</dbReference>
<dbReference type="Proteomes" id="UP000244902">
    <property type="component" value="Chromosome"/>
</dbReference>
<evidence type="ECO:0000256" key="2">
    <source>
        <dbReference type="SAM" id="Coils"/>
    </source>
</evidence>
<dbReference type="RefSeq" id="WP_108971876.1">
    <property type="nucleotide sequence ID" value="NZ_CP022188.1"/>
</dbReference>
<evidence type="ECO:0000313" key="7">
    <source>
        <dbReference type="EMBL" id="AWI78952.1"/>
    </source>
</evidence>
<evidence type="ECO:0000256" key="1">
    <source>
        <dbReference type="ARBA" id="ARBA00009477"/>
    </source>
</evidence>
<dbReference type="GO" id="GO:1990281">
    <property type="term" value="C:efflux pump complex"/>
    <property type="evidence" value="ECO:0007669"/>
    <property type="project" value="TreeGrafter"/>
</dbReference>
<evidence type="ECO:0000313" key="8">
    <source>
        <dbReference type="Proteomes" id="UP000244902"/>
    </source>
</evidence>
<dbReference type="Gene3D" id="1.10.287.470">
    <property type="entry name" value="Helix hairpin bin"/>
    <property type="match status" value="1"/>
</dbReference>
<dbReference type="Gene3D" id="2.40.50.100">
    <property type="match status" value="1"/>
</dbReference>
<feature type="signal peptide" evidence="4">
    <location>
        <begin position="1"/>
        <end position="19"/>
    </location>
</feature>